<keyword evidence="1" id="KW-0472">Membrane</keyword>
<keyword evidence="1" id="KW-0812">Transmembrane</keyword>
<dbReference type="EMBL" id="QGMZ01000006">
    <property type="protein sequence ID" value="PWR75900.1"/>
    <property type="molecule type" value="Genomic_DNA"/>
</dbReference>
<keyword evidence="3" id="KW-1185">Reference proteome</keyword>
<proteinExistence type="predicted"/>
<evidence type="ECO:0000256" key="1">
    <source>
        <dbReference type="SAM" id="Phobius"/>
    </source>
</evidence>
<name>A0A2V2NAX5_9EURY</name>
<evidence type="ECO:0000313" key="3">
    <source>
        <dbReference type="Proteomes" id="UP000245934"/>
    </source>
</evidence>
<keyword evidence="1" id="KW-1133">Transmembrane helix</keyword>
<feature type="transmembrane region" description="Helical" evidence="1">
    <location>
        <begin position="7"/>
        <end position="31"/>
    </location>
</feature>
<organism evidence="2 3">
    <name type="scientific">Methanospirillum stamsii</name>
    <dbReference type="NCBI Taxonomy" id="1277351"/>
    <lineage>
        <taxon>Archaea</taxon>
        <taxon>Methanobacteriati</taxon>
        <taxon>Methanobacteriota</taxon>
        <taxon>Stenosarchaea group</taxon>
        <taxon>Methanomicrobia</taxon>
        <taxon>Methanomicrobiales</taxon>
        <taxon>Methanospirillaceae</taxon>
        <taxon>Methanospirillum</taxon>
    </lineage>
</organism>
<dbReference type="Proteomes" id="UP000245934">
    <property type="component" value="Unassembled WGS sequence"/>
</dbReference>
<comment type="caution">
    <text evidence="2">The sequence shown here is derived from an EMBL/GenBank/DDBJ whole genome shotgun (WGS) entry which is preliminary data.</text>
</comment>
<sequence>MEKQMTLELLISFLSVGMSLASGISSVMLWIKFLEPAKGIVRTIWKDDDLSDEGDLYIIGVSGRF</sequence>
<gene>
    <name evidence="2" type="ORF">DLD82_02215</name>
</gene>
<dbReference type="AlphaFoldDB" id="A0A2V2NAX5"/>
<accession>A0A2V2NAX5</accession>
<evidence type="ECO:0000313" key="2">
    <source>
        <dbReference type="EMBL" id="PWR75900.1"/>
    </source>
</evidence>
<protein>
    <submittedName>
        <fullName evidence="2">Uncharacterized protein</fullName>
    </submittedName>
</protein>
<reference evidence="2 3" key="1">
    <citation type="submission" date="2018-05" db="EMBL/GenBank/DDBJ databases">
        <title>Draft genome of Methanospirillum stamsii Pt1.</title>
        <authorList>
            <person name="Dueholm M.S."/>
            <person name="Nielsen P.H."/>
            <person name="Bakmann L.F."/>
            <person name="Otzen D.E."/>
        </authorList>
    </citation>
    <scope>NUCLEOTIDE SEQUENCE [LARGE SCALE GENOMIC DNA]</scope>
    <source>
        <strain evidence="2 3">Pt1</strain>
    </source>
</reference>